<accession>A0ABW0NKJ7</accession>
<evidence type="ECO:0000256" key="1">
    <source>
        <dbReference type="SAM" id="MobiDB-lite"/>
    </source>
</evidence>
<reference evidence="3" key="1">
    <citation type="journal article" date="2019" name="Int. J. Syst. Evol. Microbiol.">
        <title>The Global Catalogue of Microorganisms (GCM) 10K type strain sequencing project: providing services to taxonomists for standard genome sequencing and annotation.</title>
        <authorList>
            <consortium name="The Broad Institute Genomics Platform"/>
            <consortium name="The Broad Institute Genome Sequencing Center for Infectious Disease"/>
            <person name="Wu L."/>
            <person name="Ma J."/>
        </authorList>
    </citation>
    <scope>NUCLEOTIDE SEQUENCE [LARGE SCALE GENOMIC DNA]</scope>
    <source>
        <strain evidence="3">CGMCC 4.6997</strain>
    </source>
</reference>
<comment type="caution">
    <text evidence="2">The sequence shown here is derived from an EMBL/GenBank/DDBJ whole genome shotgun (WGS) entry which is preliminary data.</text>
</comment>
<proteinExistence type="predicted"/>
<dbReference type="Proteomes" id="UP001596039">
    <property type="component" value="Unassembled WGS sequence"/>
</dbReference>
<organism evidence="2 3">
    <name type="scientific">Lysinimonas soli</name>
    <dbReference type="NCBI Taxonomy" id="1074233"/>
    <lineage>
        <taxon>Bacteria</taxon>
        <taxon>Bacillati</taxon>
        <taxon>Actinomycetota</taxon>
        <taxon>Actinomycetes</taxon>
        <taxon>Micrococcales</taxon>
        <taxon>Microbacteriaceae</taxon>
        <taxon>Lysinimonas</taxon>
    </lineage>
</organism>
<gene>
    <name evidence="2" type="ORF">ACFPJ4_01050</name>
</gene>
<dbReference type="EMBL" id="JBHSMG010000001">
    <property type="protein sequence ID" value="MFC5500820.1"/>
    <property type="molecule type" value="Genomic_DNA"/>
</dbReference>
<feature type="compositionally biased region" description="Gly residues" evidence="1">
    <location>
        <begin position="61"/>
        <end position="72"/>
    </location>
</feature>
<sequence>MNIREAGARSARRLTATIGVAAAAVASILGLSIWAGTAAASSHATIVQGDDGGRGDDDGAVDGGNVNGGTNGFGTSNGFVAPGQGGGSHGNSNGS</sequence>
<keyword evidence="3" id="KW-1185">Reference proteome</keyword>
<evidence type="ECO:0000313" key="2">
    <source>
        <dbReference type="EMBL" id="MFC5500820.1"/>
    </source>
</evidence>
<feature type="region of interest" description="Disordered" evidence="1">
    <location>
        <begin position="46"/>
        <end position="95"/>
    </location>
</feature>
<dbReference type="RefSeq" id="WP_386738433.1">
    <property type="nucleotide sequence ID" value="NZ_JBHSMG010000001.1"/>
</dbReference>
<protein>
    <submittedName>
        <fullName evidence="2">Uncharacterized protein</fullName>
    </submittedName>
</protein>
<evidence type="ECO:0000313" key="3">
    <source>
        <dbReference type="Proteomes" id="UP001596039"/>
    </source>
</evidence>
<name>A0ABW0NKJ7_9MICO</name>